<evidence type="ECO:0000259" key="2">
    <source>
        <dbReference type="SMART" id="SM00943"/>
    </source>
</evidence>
<evidence type="ECO:0000313" key="4">
    <source>
        <dbReference type="Proteomes" id="UP001272987"/>
    </source>
</evidence>
<organism evidence="3 4">
    <name type="scientific">Streptomyces acidiscabies</name>
    <dbReference type="NCBI Taxonomy" id="42234"/>
    <lineage>
        <taxon>Bacteria</taxon>
        <taxon>Bacillati</taxon>
        <taxon>Actinomycetota</taxon>
        <taxon>Actinomycetes</taxon>
        <taxon>Kitasatosporales</taxon>
        <taxon>Streptomycetaceae</taxon>
        <taxon>Streptomyces</taxon>
    </lineage>
</organism>
<dbReference type="SMART" id="SM00943">
    <property type="entry name" value="Prim-Pol"/>
    <property type="match status" value="1"/>
</dbReference>
<feature type="region of interest" description="Disordered" evidence="1">
    <location>
        <begin position="185"/>
        <end position="205"/>
    </location>
</feature>
<evidence type="ECO:0000313" key="3">
    <source>
        <dbReference type="EMBL" id="MDX3025707.1"/>
    </source>
</evidence>
<reference evidence="3 4" key="1">
    <citation type="journal article" date="2023" name="Microb. Genom.">
        <title>Mesoterricola silvestris gen. nov., sp. nov., Mesoterricola sediminis sp. nov., Geothrix oryzae sp. nov., Geothrix edaphica sp. nov., Geothrix rubra sp. nov., and Geothrix limicola sp. nov., six novel members of Acidobacteriota isolated from soils.</title>
        <authorList>
            <person name="Weisberg A.J."/>
            <person name="Pearce E."/>
            <person name="Kramer C.G."/>
            <person name="Chang J.H."/>
            <person name="Clarke C.R."/>
        </authorList>
    </citation>
    <scope>NUCLEOTIDE SEQUENCE [LARGE SCALE GENOMIC DNA]</scope>
    <source>
        <strain evidence="3 4">NB05-1H</strain>
    </source>
</reference>
<evidence type="ECO:0000256" key="1">
    <source>
        <dbReference type="SAM" id="MobiDB-lite"/>
    </source>
</evidence>
<sequence length="532" mass="59436">MAKRTTVTHLLEERLEVPAFQRSVLIREAISIAEKTGAGIVPLVDKVARQKGWQNNAAKTPSEIKEALSPLWVNGAGVLLPDGYCVVDTDTEDAEIWACRNLPKTLTVKTKKGYHRYYSTSGPIRQDRSGIHPGVDVLSRRNYAVYVGSVHPDTGQVEYHHENPYASITDLPEWLYERLRDTGEGMRPEKTRERAREASTVSVDVSQGAAKNAEEVIDYLKHSRPNTLDNLNDLGDGRDKRVYQVVLSLLQSGCGGLDDVLAVLVQFPLWQKVSEQRDVMAYLAHKVESAQNFIAENPAEMTVLHWRRRVSGAVLKPGLMKVLEAIGYEAHRLTQKTGNDATRLTLSSRQVALGSAMGKSPAARWMRTAEGERWIKKVSDPGKSSGYAPVYLLTVPRSAVAAEVVSIDVGHDAFRHKALASALPVYKELHRGPGKVTELVERTGNGVTAKTIRNNLNKLEIAKVAEKTKMVWSLNEDHELNLDLYAERVGTLGKREEQKEQYERDQAYWRSRTKSEEKTEALREKRTEGKAA</sequence>
<dbReference type="CDD" id="cd04859">
    <property type="entry name" value="Prim_Pol"/>
    <property type="match status" value="1"/>
</dbReference>
<proteinExistence type="predicted"/>
<protein>
    <submittedName>
        <fullName evidence="3">Bifunctional DNA primase/polymerase</fullName>
    </submittedName>
</protein>
<dbReference type="RefSeq" id="WP_319167692.1">
    <property type="nucleotide sequence ID" value="NZ_JARAWP010000053.1"/>
</dbReference>
<dbReference type="Pfam" id="PF09250">
    <property type="entry name" value="Prim-Pol"/>
    <property type="match status" value="1"/>
</dbReference>
<dbReference type="SUPFAM" id="SSF56747">
    <property type="entry name" value="Prim-pol domain"/>
    <property type="match status" value="1"/>
</dbReference>
<dbReference type="EMBL" id="JARAWP010000053">
    <property type="protein sequence ID" value="MDX3025707.1"/>
    <property type="molecule type" value="Genomic_DNA"/>
</dbReference>
<gene>
    <name evidence="3" type="ORF">PV666_48790</name>
</gene>
<dbReference type="Proteomes" id="UP001272987">
    <property type="component" value="Unassembled WGS sequence"/>
</dbReference>
<comment type="caution">
    <text evidence="3">The sequence shown here is derived from an EMBL/GenBank/DDBJ whole genome shotgun (WGS) entry which is preliminary data.</text>
</comment>
<feature type="compositionally biased region" description="Basic and acidic residues" evidence="1">
    <location>
        <begin position="185"/>
        <end position="197"/>
    </location>
</feature>
<keyword evidence="4" id="KW-1185">Reference proteome</keyword>
<feature type="domain" description="DNA primase/polymerase bifunctional N-terminal" evidence="2">
    <location>
        <begin position="29"/>
        <end position="175"/>
    </location>
</feature>
<dbReference type="InterPro" id="IPR015330">
    <property type="entry name" value="DNA_primase/pol_bifunc_N"/>
</dbReference>
<name>A0ABU4MDW4_9ACTN</name>
<accession>A0ABU4MDW4</accession>
<feature type="region of interest" description="Disordered" evidence="1">
    <location>
        <begin position="495"/>
        <end position="532"/>
    </location>
</feature>